<gene>
    <name evidence="1" type="ORF">BDV33DRAFT_171518</name>
</gene>
<dbReference type="Proteomes" id="UP000326799">
    <property type="component" value="Unassembled WGS sequence"/>
</dbReference>
<organism evidence="1 2">
    <name type="scientific">Aspergillus novoparasiticus</name>
    <dbReference type="NCBI Taxonomy" id="986946"/>
    <lineage>
        <taxon>Eukaryota</taxon>
        <taxon>Fungi</taxon>
        <taxon>Dikarya</taxon>
        <taxon>Ascomycota</taxon>
        <taxon>Pezizomycotina</taxon>
        <taxon>Eurotiomycetes</taxon>
        <taxon>Eurotiomycetidae</taxon>
        <taxon>Eurotiales</taxon>
        <taxon>Aspergillaceae</taxon>
        <taxon>Aspergillus</taxon>
        <taxon>Aspergillus subgen. Circumdati</taxon>
    </lineage>
</organism>
<evidence type="ECO:0000313" key="2">
    <source>
        <dbReference type="Proteomes" id="UP000326799"/>
    </source>
</evidence>
<evidence type="ECO:0000313" key="1">
    <source>
        <dbReference type="EMBL" id="KAB8220893.1"/>
    </source>
</evidence>
<keyword evidence="2" id="KW-1185">Reference proteome</keyword>
<reference evidence="1 2" key="1">
    <citation type="submission" date="2019-04" db="EMBL/GenBank/DDBJ databases">
        <title>Fungal friends and foes A comparative genomics study of 23 Aspergillus species from section Flavi.</title>
        <authorList>
            <consortium name="DOE Joint Genome Institute"/>
            <person name="Kjaerbolling I."/>
            <person name="Vesth T.C."/>
            <person name="Frisvad J.C."/>
            <person name="Nybo J.L."/>
            <person name="Theobald S."/>
            <person name="Kildgaard S."/>
            <person name="Petersen T.I."/>
            <person name="Kuo A."/>
            <person name="Sato A."/>
            <person name="Lyhne E.K."/>
            <person name="Kogle M.E."/>
            <person name="Wiebenga A."/>
            <person name="Kun R.S."/>
            <person name="Lubbers R.J."/>
            <person name="Makela M.R."/>
            <person name="Barry K."/>
            <person name="Chovatia M."/>
            <person name="Clum A."/>
            <person name="Daum C."/>
            <person name="Haridas S."/>
            <person name="He G."/>
            <person name="LaButti K."/>
            <person name="Lipzen A."/>
            <person name="Mondo S."/>
            <person name="Pangilinan J."/>
            <person name="Riley R."/>
            <person name="Salamov A."/>
            <person name="Simmons B.A."/>
            <person name="Magnuson J.K."/>
            <person name="Henrissat B."/>
            <person name="Mortensen U.H."/>
            <person name="Larsen T.O."/>
            <person name="De vries R.P."/>
            <person name="Grigoriev I.V."/>
            <person name="Machida M."/>
            <person name="Baker S.E."/>
            <person name="Andersen M.R."/>
        </authorList>
    </citation>
    <scope>NUCLEOTIDE SEQUENCE [LARGE SCALE GENOMIC DNA]</scope>
    <source>
        <strain evidence="1 2">CBS 126849</strain>
    </source>
</reference>
<sequence>MLRLHMSRQSLRPSFAENPLHRCCHQTGLHFSQTDRASHPERRALRPCRPDTILLEGKHSASLHVRYHGAPTDRPIIFRVPCNLGAVSLLSSRGWFVGASRGSMWMFGDLSG</sequence>
<protein>
    <submittedName>
        <fullName evidence="1">Uncharacterized protein</fullName>
    </submittedName>
</protein>
<name>A0A5N6EVM2_9EURO</name>
<proteinExistence type="predicted"/>
<accession>A0A5N6EVM2</accession>
<dbReference type="EMBL" id="ML733425">
    <property type="protein sequence ID" value="KAB8220893.1"/>
    <property type="molecule type" value="Genomic_DNA"/>
</dbReference>
<dbReference type="AlphaFoldDB" id="A0A5N6EVM2"/>